<dbReference type="GO" id="GO:0016787">
    <property type="term" value="F:hydrolase activity"/>
    <property type="evidence" value="ECO:0007669"/>
    <property type="project" value="UniProtKB-KW"/>
</dbReference>
<dbReference type="Pfam" id="PF00561">
    <property type="entry name" value="Abhydrolase_1"/>
    <property type="match status" value="1"/>
</dbReference>
<protein>
    <submittedName>
        <fullName evidence="2">Alpha/beta hydrolase</fullName>
    </submittedName>
</protein>
<dbReference type="Proteomes" id="UP000656804">
    <property type="component" value="Unassembled WGS sequence"/>
</dbReference>
<evidence type="ECO:0000313" key="3">
    <source>
        <dbReference type="Proteomes" id="UP000656804"/>
    </source>
</evidence>
<dbReference type="AlphaFoldDB" id="A0A930UX05"/>
<feature type="domain" description="AB hydrolase-1" evidence="1">
    <location>
        <begin position="29"/>
        <end position="140"/>
    </location>
</feature>
<evidence type="ECO:0000259" key="1">
    <source>
        <dbReference type="Pfam" id="PF00561"/>
    </source>
</evidence>
<evidence type="ECO:0000313" key="2">
    <source>
        <dbReference type="EMBL" id="MBF4161681.1"/>
    </source>
</evidence>
<dbReference type="InterPro" id="IPR029058">
    <property type="entry name" value="AB_hydrolase_fold"/>
</dbReference>
<gene>
    <name evidence="2" type="ORF">ISG29_08260</name>
</gene>
<dbReference type="PANTHER" id="PTHR43433">
    <property type="entry name" value="HYDROLASE, ALPHA/BETA FOLD FAMILY PROTEIN"/>
    <property type="match status" value="1"/>
</dbReference>
<sequence length="305" mass="31588">MTEILTVPLPDGRELEVLLGGDPRGVPLLWHGGSPSAVVPWPAFDARVAQAGLRLVTLSRPGYGASTPRPLPADRPPAYADDVPDAVAVLDHLELDRVLVGGWSGGGPRALGCAALAPDRVLAAASVAGVAPHDAGGLDWAAGMSEENVAEYATAARGAEAYEAYLEAECLPILQATESELVDAMGGLLTDVDAAALDRDGMGAWLTATFQHAGAQGVRGVRDDGLAAVAPWGFDVTGIGVPTALWQGRADAMVPFAHGEWLAAHVGRDGVPTRAHLIEPEGHLTLVTNLLPEILEDLRDLAGLD</sequence>
<name>A0A930UX05_9ACTN</name>
<reference evidence="2" key="1">
    <citation type="submission" date="2020-11" db="EMBL/GenBank/DDBJ databases">
        <title>Nocardioides sp. CBS4Y-1, whole genome shotgun sequence.</title>
        <authorList>
            <person name="Tuo L."/>
        </authorList>
    </citation>
    <scope>NUCLEOTIDE SEQUENCE</scope>
    <source>
        <strain evidence="2">CBS4Y-1</strain>
    </source>
</reference>
<keyword evidence="3" id="KW-1185">Reference proteome</keyword>
<dbReference type="RefSeq" id="WP_194502950.1">
    <property type="nucleotide sequence ID" value="NZ_JADIVZ010000003.1"/>
</dbReference>
<accession>A0A930UX05</accession>
<organism evidence="2 3">
    <name type="scientific">Nocardioides acrostichi</name>
    <dbReference type="NCBI Taxonomy" id="2784339"/>
    <lineage>
        <taxon>Bacteria</taxon>
        <taxon>Bacillati</taxon>
        <taxon>Actinomycetota</taxon>
        <taxon>Actinomycetes</taxon>
        <taxon>Propionibacteriales</taxon>
        <taxon>Nocardioidaceae</taxon>
        <taxon>Nocardioides</taxon>
    </lineage>
</organism>
<dbReference type="SUPFAM" id="SSF53474">
    <property type="entry name" value="alpha/beta-Hydrolases"/>
    <property type="match status" value="1"/>
</dbReference>
<comment type="caution">
    <text evidence="2">The sequence shown here is derived from an EMBL/GenBank/DDBJ whole genome shotgun (WGS) entry which is preliminary data.</text>
</comment>
<dbReference type="PANTHER" id="PTHR43433:SF5">
    <property type="entry name" value="AB HYDROLASE-1 DOMAIN-CONTAINING PROTEIN"/>
    <property type="match status" value="1"/>
</dbReference>
<proteinExistence type="predicted"/>
<dbReference type="InterPro" id="IPR050471">
    <property type="entry name" value="AB_hydrolase"/>
</dbReference>
<dbReference type="InterPro" id="IPR000073">
    <property type="entry name" value="AB_hydrolase_1"/>
</dbReference>
<dbReference type="Gene3D" id="3.40.50.1820">
    <property type="entry name" value="alpha/beta hydrolase"/>
    <property type="match status" value="1"/>
</dbReference>
<dbReference type="EMBL" id="JADIVZ010000003">
    <property type="protein sequence ID" value="MBF4161681.1"/>
    <property type="molecule type" value="Genomic_DNA"/>
</dbReference>
<keyword evidence="2" id="KW-0378">Hydrolase</keyword>